<sequence length="61" mass="6917">MSQNPEPPLLEYQVVIFADGDFGPQFTVMASSLKEARALVIEQHGDGEISIWNEEEARRIR</sequence>
<dbReference type="RefSeq" id="WP_092546165.1">
    <property type="nucleotide sequence ID" value="NZ_BOMJ01000042.1"/>
</dbReference>
<proteinExistence type="predicted"/>
<keyword evidence="2" id="KW-1185">Reference proteome</keyword>
<dbReference type="EMBL" id="LT629758">
    <property type="protein sequence ID" value="SDT50540.1"/>
    <property type="molecule type" value="Genomic_DNA"/>
</dbReference>
<accession>A0A1H2AWW3</accession>
<dbReference type="OrthoDB" id="9878022at2"/>
<gene>
    <name evidence="1" type="ORF">SAMN04489716_4163</name>
</gene>
<reference evidence="1 2" key="1">
    <citation type="submission" date="2016-10" db="EMBL/GenBank/DDBJ databases">
        <authorList>
            <person name="de Groot N.N."/>
        </authorList>
    </citation>
    <scope>NUCLEOTIDE SEQUENCE [LARGE SCALE GENOMIC DNA]</scope>
    <source>
        <strain evidence="1 2">DSM 43941</strain>
    </source>
</reference>
<evidence type="ECO:0000313" key="1">
    <source>
        <dbReference type="EMBL" id="SDT50540.1"/>
    </source>
</evidence>
<name>A0A1H2AWW3_9ACTN</name>
<protein>
    <submittedName>
        <fullName evidence="1">Uncharacterized protein</fullName>
    </submittedName>
</protein>
<organism evidence="1 2">
    <name type="scientific">Actinoplanes derwentensis</name>
    <dbReference type="NCBI Taxonomy" id="113562"/>
    <lineage>
        <taxon>Bacteria</taxon>
        <taxon>Bacillati</taxon>
        <taxon>Actinomycetota</taxon>
        <taxon>Actinomycetes</taxon>
        <taxon>Micromonosporales</taxon>
        <taxon>Micromonosporaceae</taxon>
        <taxon>Actinoplanes</taxon>
    </lineage>
</organism>
<dbReference type="AlphaFoldDB" id="A0A1H2AWW3"/>
<dbReference type="Proteomes" id="UP000198688">
    <property type="component" value="Chromosome I"/>
</dbReference>
<evidence type="ECO:0000313" key="2">
    <source>
        <dbReference type="Proteomes" id="UP000198688"/>
    </source>
</evidence>